<evidence type="ECO:0000313" key="6">
    <source>
        <dbReference type="Proteomes" id="UP000320386"/>
    </source>
</evidence>
<evidence type="ECO:0000259" key="4">
    <source>
        <dbReference type="PROSITE" id="PS00662"/>
    </source>
</evidence>
<organism evidence="5 6">
    <name type="scientific">Mucisphaera calidilacus</name>
    <dbReference type="NCBI Taxonomy" id="2527982"/>
    <lineage>
        <taxon>Bacteria</taxon>
        <taxon>Pseudomonadati</taxon>
        <taxon>Planctomycetota</taxon>
        <taxon>Phycisphaerae</taxon>
        <taxon>Phycisphaerales</taxon>
        <taxon>Phycisphaeraceae</taxon>
        <taxon>Mucisphaera</taxon>
    </lineage>
</organism>
<dbReference type="InterPro" id="IPR007831">
    <property type="entry name" value="T2SS_GspE_N"/>
</dbReference>
<dbReference type="GO" id="GO:0016887">
    <property type="term" value="F:ATP hydrolysis activity"/>
    <property type="evidence" value="ECO:0007669"/>
    <property type="project" value="TreeGrafter"/>
</dbReference>
<dbReference type="Pfam" id="PF00437">
    <property type="entry name" value="T2SSE"/>
    <property type="match status" value="1"/>
</dbReference>
<evidence type="ECO:0000256" key="1">
    <source>
        <dbReference type="ARBA" id="ARBA00006611"/>
    </source>
</evidence>
<dbReference type="FunFam" id="3.40.50.300:FF:000398">
    <property type="entry name" value="Type IV pilus assembly ATPase PilB"/>
    <property type="match status" value="1"/>
</dbReference>
<evidence type="ECO:0000256" key="2">
    <source>
        <dbReference type="ARBA" id="ARBA00022741"/>
    </source>
</evidence>
<dbReference type="Proteomes" id="UP000320386">
    <property type="component" value="Chromosome"/>
</dbReference>
<dbReference type="SUPFAM" id="SSF52540">
    <property type="entry name" value="P-loop containing nucleoside triphosphate hydrolases"/>
    <property type="match status" value="1"/>
</dbReference>
<dbReference type="GO" id="GO:0005886">
    <property type="term" value="C:plasma membrane"/>
    <property type="evidence" value="ECO:0007669"/>
    <property type="project" value="TreeGrafter"/>
</dbReference>
<dbReference type="SMART" id="SM00382">
    <property type="entry name" value="AAA"/>
    <property type="match status" value="1"/>
</dbReference>
<keyword evidence="2" id="KW-0547">Nucleotide-binding</keyword>
<dbReference type="Gene3D" id="3.30.300.160">
    <property type="entry name" value="Type II secretion system, protein E, N-terminal domain"/>
    <property type="match status" value="1"/>
</dbReference>
<dbReference type="SUPFAM" id="SSF160246">
    <property type="entry name" value="EspE N-terminal domain-like"/>
    <property type="match status" value="1"/>
</dbReference>
<dbReference type="RefSeq" id="WP_145444190.1">
    <property type="nucleotide sequence ID" value="NZ_CP036280.1"/>
</dbReference>
<feature type="domain" description="Bacterial type II secretion system protein E" evidence="4">
    <location>
        <begin position="393"/>
        <end position="407"/>
    </location>
</feature>
<proteinExistence type="inferred from homology"/>
<keyword evidence="3" id="KW-0067">ATP-binding</keyword>
<sequence>MNTSDTSQRSARPLRIGDVLLAQGLIAQEQIDAALEHQRNEGGGKLLGQVLIELGMVTEQQTLEAVAEALDLPFARLDNAMVDPHLNELLPQSFLDEHVAVPMFLVKDLLTLAVSEPTDMFLLEEVERLTGKTAQLVVATEQDIRDAQRYLQAGAASSSLDDLVRDMDYTDPEDAASVADITAEAIADGSSPVIKLVNHILFQAVREGASDIHIEPGDQSLRVRFRIDGRLTATITPPAPMHAAITSRIKIMAGMDISEKRIPQDGGIAIQCDGRPVDLRVSTMPGRYGEKVVIRIIDARNAMVDLELLGLSPRMLRRYMDVITQPNGIVLVTGPTGSGKSTTLYATLRHIVDATRNISTVEDPVEYGLDGVNQFQVNEKTGFTFSTALRALLRQDPDIIMLGEIRDAETARIATQAALTGHMVFSTLHTNDSPSAVTRLINIGVEPYLIAASVRAVLAQRLVRKLCTSCREKQPIEYEHKRILERLGVEVDENTEFYQPVGCRKCRETGYKGRLGIYEIYIPTDEALDAISRGAALQELRTLARGSDGYITLSEDGLAKVQAGETTLSELLTATAA</sequence>
<evidence type="ECO:0000313" key="5">
    <source>
        <dbReference type="EMBL" id="QDU70206.1"/>
    </source>
</evidence>
<dbReference type="InterPro" id="IPR003593">
    <property type="entry name" value="AAA+_ATPase"/>
</dbReference>
<dbReference type="Gene3D" id="3.40.50.300">
    <property type="entry name" value="P-loop containing nucleotide triphosphate hydrolases"/>
    <property type="match status" value="1"/>
</dbReference>
<dbReference type="CDD" id="cd01129">
    <property type="entry name" value="PulE-GspE-like"/>
    <property type="match status" value="1"/>
</dbReference>
<dbReference type="InterPro" id="IPR037257">
    <property type="entry name" value="T2SS_E_N_sf"/>
</dbReference>
<name>A0A518BTA4_9BACT</name>
<dbReference type="FunFam" id="3.30.450.90:FF:000001">
    <property type="entry name" value="Type II secretion system ATPase GspE"/>
    <property type="match status" value="1"/>
</dbReference>
<dbReference type="AlphaFoldDB" id="A0A518BTA4"/>
<keyword evidence="6" id="KW-1185">Reference proteome</keyword>
<dbReference type="InterPro" id="IPR027417">
    <property type="entry name" value="P-loop_NTPase"/>
</dbReference>
<comment type="similarity">
    <text evidence="1">Belongs to the GSP E family.</text>
</comment>
<protein>
    <submittedName>
        <fullName evidence="5">Type II secretion system protein E</fullName>
    </submittedName>
</protein>
<dbReference type="PANTHER" id="PTHR30258:SF2">
    <property type="entry name" value="COMG OPERON PROTEIN 1"/>
    <property type="match status" value="1"/>
</dbReference>
<dbReference type="EMBL" id="CP036280">
    <property type="protein sequence ID" value="QDU70206.1"/>
    <property type="molecule type" value="Genomic_DNA"/>
</dbReference>
<dbReference type="PROSITE" id="PS00662">
    <property type="entry name" value="T2SP_E"/>
    <property type="match status" value="1"/>
</dbReference>
<dbReference type="Pfam" id="PF05157">
    <property type="entry name" value="MshEN"/>
    <property type="match status" value="1"/>
</dbReference>
<dbReference type="KEGG" id="mcad:Pan265_00280"/>
<reference evidence="5 6" key="1">
    <citation type="submission" date="2019-02" db="EMBL/GenBank/DDBJ databases">
        <title>Deep-cultivation of Planctomycetes and their phenomic and genomic characterization uncovers novel biology.</title>
        <authorList>
            <person name="Wiegand S."/>
            <person name="Jogler M."/>
            <person name="Boedeker C."/>
            <person name="Pinto D."/>
            <person name="Vollmers J."/>
            <person name="Rivas-Marin E."/>
            <person name="Kohn T."/>
            <person name="Peeters S.H."/>
            <person name="Heuer A."/>
            <person name="Rast P."/>
            <person name="Oberbeckmann S."/>
            <person name="Bunk B."/>
            <person name="Jeske O."/>
            <person name="Meyerdierks A."/>
            <person name="Storesund J.E."/>
            <person name="Kallscheuer N."/>
            <person name="Luecker S."/>
            <person name="Lage O.M."/>
            <person name="Pohl T."/>
            <person name="Merkel B.J."/>
            <person name="Hornburger P."/>
            <person name="Mueller R.-W."/>
            <person name="Bruemmer F."/>
            <person name="Labrenz M."/>
            <person name="Spormann A.M."/>
            <person name="Op den Camp H."/>
            <person name="Overmann J."/>
            <person name="Amann R."/>
            <person name="Jetten M.S.M."/>
            <person name="Mascher T."/>
            <person name="Medema M.H."/>
            <person name="Devos D.P."/>
            <person name="Kaster A.-K."/>
            <person name="Ovreas L."/>
            <person name="Rohde M."/>
            <person name="Galperin M.Y."/>
            <person name="Jogler C."/>
        </authorList>
    </citation>
    <scope>NUCLEOTIDE SEQUENCE [LARGE SCALE GENOMIC DNA]</scope>
    <source>
        <strain evidence="5 6">Pan265</strain>
    </source>
</reference>
<dbReference type="GO" id="GO:0005524">
    <property type="term" value="F:ATP binding"/>
    <property type="evidence" value="ECO:0007669"/>
    <property type="project" value="UniProtKB-KW"/>
</dbReference>
<gene>
    <name evidence="5" type="primary">epsE_1</name>
    <name evidence="5" type="ORF">Pan265_00280</name>
</gene>
<accession>A0A518BTA4</accession>
<dbReference type="InterPro" id="IPR001482">
    <property type="entry name" value="T2SS/T4SS_dom"/>
</dbReference>
<dbReference type="PANTHER" id="PTHR30258">
    <property type="entry name" value="TYPE II SECRETION SYSTEM PROTEIN GSPE-RELATED"/>
    <property type="match status" value="1"/>
</dbReference>
<evidence type="ECO:0000256" key="3">
    <source>
        <dbReference type="ARBA" id="ARBA00022840"/>
    </source>
</evidence>
<dbReference type="OrthoDB" id="244550at2"/>
<dbReference type="Gene3D" id="1.10.40.70">
    <property type="match status" value="1"/>
</dbReference>
<dbReference type="Gene3D" id="3.30.450.90">
    <property type="match status" value="1"/>
</dbReference>